<dbReference type="Gene3D" id="4.10.1000.10">
    <property type="entry name" value="Zinc finger, CCCH-type"/>
    <property type="match status" value="1"/>
</dbReference>
<keyword evidence="3 5" id="KW-0862">Zinc</keyword>
<dbReference type="AlphaFoldDB" id="A0A9W8AMY2"/>
<feature type="compositionally biased region" description="Low complexity" evidence="6">
    <location>
        <begin position="434"/>
        <end position="445"/>
    </location>
</feature>
<evidence type="ECO:0000313" key="9">
    <source>
        <dbReference type="EMBL" id="KAJ1961819.1"/>
    </source>
</evidence>
<feature type="compositionally biased region" description="Low complexity" evidence="6">
    <location>
        <begin position="360"/>
        <end position="376"/>
    </location>
</feature>
<evidence type="ECO:0000256" key="6">
    <source>
        <dbReference type="SAM" id="MobiDB-lite"/>
    </source>
</evidence>
<dbReference type="PROSITE" id="PS51266">
    <property type="entry name" value="ZF_CHY"/>
    <property type="match status" value="1"/>
</dbReference>
<name>A0A9W8AMY2_9FUNG</name>
<feature type="zinc finger region" description="C3H1-type" evidence="5">
    <location>
        <begin position="4"/>
        <end position="31"/>
    </location>
</feature>
<reference evidence="9" key="1">
    <citation type="submission" date="2022-07" db="EMBL/GenBank/DDBJ databases">
        <title>Phylogenomic reconstructions and comparative analyses of Kickxellomycotina fungi.</title>
        <authorList>
            <person name="Reynolds N.K."/>
            <person name="Stajich J.E."/>
            <person name="Barry K."/>
            <person name="Grigoriev I.V."/>
            <person name="Crous P."/>
            <person name="Smith M.E."/>
        </authorList>
    </citation>
    <scope>NUCLEOTIDE SEQUENCE</scope>
    <source>
        <strain evidence="9">RSA 1196</strain>
    </source>
</reference>
<dbReference type="GO" id="GO:0008270">
    <property type="term" value="F:zinc ion binding"/>
    <property type="evidence" value="ECO:0007669"/>
    <property type="project" value="UniProtKB-KW"/>
</dbReference>
<organism evidence="9 10">
    <name type="scientific">Dispira parvispora</name>
    <dbReference type="NCBI Taxonomy" id="1520584"/>
    <lineage>
        <taxon>Eukaryota</taxon>
        <taxon>Fungi</taxon>
        <taxon>Fungi incertae sedis</taxon>
        <taxon>Zoopagomycota</taxon>
        <taxon>Kickxellomycotina</taxon>
        <taxon>Dimargaritomycetes</taxon>
        <taxon>Dimargaritales</taxon>
        <taxon>Dimargaritaceae</taxon>
        <taxon>Dispira</taxon>
    </lineage>
</organism>
<feature type="compositionally biased region" description="Basic and acidic residues" evidence="6">
    <location>
        <begin position="790"/>
        <end position="803"/>
    </location>
</feature>
<accession>A0A9W8AMY2</accession>
<dbReference type="SMART" id="SM00356">
    <property type="entry name" value="ZnF_C3H1"/>
    <property type="match status" value="1"/>
</dbReference>
<proteinExistence type="predicted"/>
<evidence type="ECO:0000256" key="1">
    <source>
        <dbReference type="ARBA" id="ARBA00022723"/>
    </source>
</evidence>
<feature type="compositionally biased region" description="Low complexity" evidence="6">
    <location>
        <begin position="208"/>
        <end position="221"/>
    </location>
</feature>
<dbReference type="EMBL" id="JANBPY010001063">
    <property type="protein sequence ID" value="KAJ1961819.1"/>
    <property type="molecule type" value="Genomic_DNA"/>
</dbReference>
<evidence type="ECO:0000256" key="2">
    <source>
        <dbReference type="ARBA" id="ARBA00022771"/>
    </source>
</evidence>
<evidence type="ECO:0000313" key="10">
    <source>
        <dbReference type="Proteomes" id="UP001150925"/>
    </source>
</evidence>
<evidence type="ECO:0000259" key="8">
    <source>
        <dbReference type="PROSITE" id="PS51266"/>
    </source>
</evidence>
<dbReference type="Proteomes" id="UP001150925">
    <property type="component" value="Unassembled WGS sequence"/>
</dbReference>
<dbReference type="PROSITE" id="PS50103">
    <property type="entry name" value="ZF_C3H1"/>
    <property type="match status" value="1"/>
</dbReference>
<dbReference type="SUPFAM" id="SSF90229">
    <property type="entry name" value="CCCH zinc finger"/>
    <property type="match status" value="1"/>
</dbReference>
<feature type="region of interest" description="Disordered" evidence="6">
    <location>
        <begin position="192"/>
        <end position="230"/>
    </location>
</feature>
<dbReference type="InterPro" id="IPR008913">
    <property type="entry name" value="Znf_CHY"/>
</dbReference>
<feature type="compositionally biased region" description="Polar residues" evidence="6">
    <location>
        <begin position="385"/>
        <end position="406"/>
    </location>
</feature>
<gene>
    <name evidence="9" type="ORF">IWQ62_003737</name>
</gene>
<evidence type="ECO:0000256" key="3">
    <source>
        <dbReference type="ARBA" id="ARBA00022833"/>
    </source>
</evidence>
<evidence type="ECO:0000256" key="4">
    <source>
        <dbReference type="PROSITE-ProRule" id="PRU00601"/>
    </source>
</evidence>
<feature type="domain" description="CHY-type" evidence="8">
    <location>
        <begin position="703"/>
        <end position="772"/>
    </location>
</feature>
<dbReference type="OrthoDB" id="10253329at2759"/>
<dbReference type="InterPro" id="IPR037274">
    <property type="entry name" value="Znf_CHY_sf"/>
</dbReference>
<protein>
    <recommendedName>
        <fullName evidence="11">CHY-type domain-containing protein</fullName>
    </recommendedName>
</protein>
<sequence length="819" mass="90312">MRPARHPTPCHFFARGNCLRGETCWFAHESHSTFNGAPAPDTSTGESSRRSVDHSLDDTGYTQSIQAVLEHPLWHAEVTSVSQSTADTVLEVAFPPSDPDFPFDLSYVRLEFTIPAARPFTPTQFRILNDDIPMGVARNLECALEKHCQQHEAGGIRPVALIEWLDSQLEILLQQTPASTVRFVSFGSTKHSNEEKKAEPVKPPCTVPPATTSSLPSSTPSVDNEKVGPADPCRELELRQLERRFRTSFEWITPVTASQTQLQFVLNVTDPDFPLKNRELSIHLTVPHGYPQEPAVLDIRPNLQQRDRFSPARIRTIQQAFTEHKRTFPKKSLLHQLNWLDRNLCELLKRDIPAMGQKAPQSKPSLSTSTSQQTTLPPGPVDPNMTANVTNEFSDLTLQHRPTGTYPNAKYDRDSSSDEPPSHSTGPPPPDVASSTQTQWTPPTSKGIQMRFSTLTLTGSDLGFVTQLSLMVSCQRCRTSCAVSAIPPTFERTFTPTAEGQFMAPSTHPEVNHSSEIVGSSSSTADIGGVLDAQDHQKWVECSGCHQSLGVRFRPDLFHAHSTSLGYLDCANCVPLDVLPSSYHLVCDRCSVEVRPPQDTPILNVDPIPAATTTAPLHSAASAGSHRAGKTHPLGALAVSMPTNLHCIACYNRLHISLGPVQFVRISPGWALTSPDVGLLAIGKGKNKKGHSKEKLGIVPGQPLPDKGSCKHFKKSFRWFRFPCCGKVYPCGDCHDEKEDHINEMAKRIICGFCSREQPFRSQAVECAHCGAKYVKHLEGRAFWEGGQGVRDKSKMSRKDTKKYQGMSKSLSKKAIKKA</sequence>
<keyword evidence="1 5" id="KW-0479">Metal-binding</keyword>
<keyword evidence="10" id="KW-1185">Reference proteome</keyword>
<feature type="region of interest" description="Disordered" evidence="6">
    <location>
        <begin position="789"/>
        <end position="819"/>
    </location>
</feature>
<feature type="domain" description="C3H1-type" evidence="7">
    <location>
        <begin position="4"/>
        <end position="31"/>
    </location>
</feature>
<keyword evidence="2 4" id="KW-0863">Zinc-finger</keyword>
<evidence type="ECO:0000256" key="5">
    <source>
        <dbReference type="PROSITE-ProRule" id="PRU00723"/>
    </source>
</evidence>
<dbReference type="InterPro" id="IPR036855">
    <property type="entry name" value="Znf_CCCH_sf"/>
</dbReference>
<dbReference type="InterPro" id="IPR000571">
    <property type="entry name" value="Znf_CCCH"/>
</dbReference>
<dbReference type="Pfam" id="PF05495">
    <property type="entry name" value="zf-CHY"/>
    <property type="match status" value="1"/>
</dbReference>
<feature type="region of interest" description="Disordered" evidence="6">
    <location>
        <begin position="356"/>
        <end position="446"/>
    </location>
</feature>
<dbReference type="SUPFAM" id="SSF161219">
    <property type="entry name" value="CHY zinc finger-like"/>
    <property type="match status" value="1"/>
</dbReference>
<feature type="region of interest" description="Disordered" evidence="6">
    <location>
        <begin position="35"/>
        <end position="55"/>
    </location>
</feature>
<comment type="caution">
    <text evidence="9">The sequence shown here is derived from an EMBL/GenBank/DDBJ whole genome shotgun (WGS) entry which is preliminary data.</text>
</comment>
<evidence type="ECO:0000259" key="7">
    <source>
        <dbReference type="PROSITE" id="PS50103"/>
    </source>
</evidence>
<evidence type="ECO:0008006" key="11">
    <source>
        <dbReference type="Google" id="ProtNLM"/>
    </source>
</evidence>